<comment type="caution">
    <text evidence="3">The sequence shown here is derived from an EMBL/GenBank/DDBJ whole genome shotgun (WGS) entry which is preliminary data.</text>
</comment>
<sequence length="362" mass="39903">MLTSQTGRRRRCLRAGPAGSVPTPTTMRPSTFWCVRDFRAYPFRPGGQGLLHGEGRSRGGPRRPVNEMGRLSSPAYKSHTVLQPPARQPAIRGRHATQQLRMPMTTPIPSRSTMHLVHDTFSAVAEQYAVSMVHAQGEDLPVIRQLAALTGTEHVLDAGCGPGPVSLLLASAATRVTAVDLSEPMLDRARRTAAERSLTNIEFHRGNLTDLPWPDASFDLIVSRYAAHHWPDPQAVVTELARLLSPSGRLLLVDVMADPDPLLDTFLNALEILRDPSHVRDHSQVQWQAICQEAGLVAVPEFAWNLRLEFDPWVARIQTPKPRVAALRELLDGASAEVRQAFRIEDDHSFTVPGAILSARPV</sequence>
<reference evidence="3" key="1">
    <citation type="submission" date="2019-09" db="EMBL/GenBank/DDBJ databases">
        <title>Characterisation of the sponge microbiome using genome-centric metagenomics.</title>
        <authorList>
            <person name="Engelberts J.P."/>
            <person name="Robbins S.J."/>
            <person name="De Goeij J.M."/>
            <person name="Aranda M."/>
            <person name="Bell S.C."/>
            <person name="Webster N.S."/>
        </authorList>
    </citation>
    <scope>NUCLEOTIDE SEQUENCE</scope>
    <source>
        <strain evidence="3">SB0662_bin_9</strain>
    </source>
</reference>
<accession>A0A6B1DYJ5</accession>
<feature type="region of interest" description="Disordered" evidence="1">
    <location>
        <begin position="1"/>
        <end position="24"/>
    </location>
</feature>
<feature type="region of interest" description="Disordered" evidence="1">
    <location>
        <begin position="45"/>
        <end position="66"/>
    </location>
</feature>
<proteinExistence type="predicted"/>
<dbReference type="Pfam" id="PF08241">
    <property type="entry name" value="Methyltransf_11"/>
    <property type="match status" value="1"/>
</dbReference>
<dbReference type="CDD" id="cd02440">
    <property type="entry name" value="AdoMet_MTases"/>
    <property type="match status" value="1"/>
</dbReference>
<name>A0A6B1DYJ5_9CHLR</name>
<dbReference type="SUPFAM" id="SSF53335">
    <property type="entry name" value="S-adenosyl-L-methionine-dependent methyltransferases"/>
    <property type="match status" value="1"/>
</dbReference>
<feature type="domain" description="Methyltransferase type 11" evidence="2">
    <location>
        <begin position="156"/>
        <end position="251"/>
    </location>
</feature>
<evidence type="ECO:0000256" key="1">
    <source>
        <dbReference type="SAM" id="MobiDB-lite"/>
    </source>
</evidence>
<organism evidence="3">
    <name type="scientific">Caldilineaceae bacterium SB0662_bin_9</name>
    <dbReference type="NCBI Taxonomy" id="2605258"/>
    <lineage>
        <taxon>Bacteria</taxon>
        <taxon>Bacillati</taxon>
        <taxon>Chloroflexota</taxon>
        <taxon>Caldilineae</taxon>
        <taxon>Caldilineales</taxon>
        <taxon>Caldilineaceae</taxon>
    </lineage>
</organism>
<gene>
    <name evidence="3" type="ORF">F4Y08_15550</name>
</gene>
<keyword evidence="3" id="KW-0808">Transferase</keyword>
<dbReference type="Gene3D" id="3.40.50.150">
    <property type="entry name" value="Vaccinia Virus protein VP39"/>
    <property type="match status" value="1"/>
</dbReference>
<evidence type="ECO:0000259" key="2">
    <source>
        <dbReference type="Pfam" id="PF08241"/>
    </source>
</evidence>
<dbReference type="InterPro" id="IPR029063">
    <property type="entry name" value="SAM-dependent_MTases_sf"/>
</dbReference>
<dbReference type="PANTHER" id="PTHR43591">
    <property type="entry name" value="METHYLTRANSFERASE"/>
    <property type="match status" value="1"/>
</dbReference>
<dbReference type="InterPro" id="IPR013216">
    <property type="entry name" value="Methyltransf_11"/>
</dbReference>
<dbReference type="GO" id="GO:0032259">
    <property type="term" value="P:methylation"/>
    <property type="evidence" value="ECO:0007669"/>
    <property type="project" value="UniProtKB-KW"/>
</dbReference>
<keyword evidence="3" id="KW-0489">Methyltransferase</keyword>
<dbReference type="EMBL" id="VXPY01000111">
    <property type="protein sequence ID" value="MYD91722.1"/>
    <property type="molecule type" value="Genomic_DNA"/>
</dbReference>
<dbReference type="GO" id="GO:0008757">
    <property type="term" value="F:S-adenosylmethionine-dependent methyltransferase activity"/>
    <property type="evidence" value="ECO:0007669"/>
    <property type="project" value="InterPro"/>
</dbReference>
<evidence type="ECO:0000313" key="3">
    <source>
        <dbReference type="EMBL" id="MYD91722.1"/>
    </source>
</evidence>
<dbReference type="AlphaFoldDB" id="A0A6B1DYJ5"/>
<protein>
    <submittedName>
        <fullName evidence="3">Class I SAM-dependent methyltransferase</fullName>
    </submittedName>
</protein>